<keyword evidence="5 6" id="KW-0687">Ribonucleoprotein</keyword>
<evidence type="ECO:0000256" key="3">
    <source>
        <dbReference type="ARBA" id="ARBA00022884"/>
    </source>
</evidence>
<evidence type="ECO:0000313" key="8">
    <source>
        <dbReference type="EMBL" id="OWK36396.1"/>
    </source>
</evidence>
<dbReference type="GO" id="GO:1990904">
    <property type="term" value="C:ribonucleoprotein complex"/>
    <property type="evidence" value="ECO:0007669"/>
    <property type="project" value="UniProtKB-KW"/>
</dbReference>
<evidence type="ECO:0000256" key="1">
    <source>
        <dbReference type="ARBA" id="ARBA00006700"/>
    </source>
</evidence>
<evidence type="ECO:0000256" key="2">
    <source>
        <dbReference type="ARBA" id="ARBA00022730"/>
    </source>
</evidence>
<dbReference type="Proteomes" id="UP000214646">
    <property type="component" value="Unassembled WGS sequence"/>
</dbReference>
<dbReference type="EMBL" id="NIDE01000017">
    <property type="protein sequence ID" value="OWK36396.1"/>
    <property type="molecule type" value="Genomic_DNA"/>
</dbReference>
<dbReference type="Gene3D" id="3.30.70.330">
    <property type="match status" value="1"/>
</dbReference>
<evidence type="ECO:0000256" key="5">
    <source>
        <dbReference type="ARBA" id="ARBA00023274"/>
    </source>
</evidence>
<keyword evidence="9" id="KW-1185">Reference proteome</keyword>
<evidence type="ECO:0000256" key="4">
    <source>
        <dbReference type="ARBA" id="ARBA00022980"/>
    </source>
</evidence>
<keyword evidence="3 6" id="KW-0694">RNA-binding</keyword>
<name>A0A225DGA5_9BACT</name>
<comment type="similarity">
    <text evidence="1 6 7">Belongs to the universal ribosomal protein uL23 family.</text>
</comment>
<dbReference type="GO" id="GO:0019843">
    <property type="term" value="F:rRNA binding"/>
    <property type="evidence" value="ECO:0007669"/>
    <property type="project" value="UniProtKB-UniRule"/>
</dbReference>
<evidence type="ECO:0000256" key="6">
    <source>
        <dbReference type="HAMAP-Rule" id="MF_01369"/>
    </source>
</evidence>
<dbReference type="Pfam" id="PF00276">
    <property type="entry name" value="Ribosomal_L23"/>
    <property type="match status" value="1"/>
</dbReference>
<dbReference type="GO" id="GO:0006412">
    <property type="term" value="P:translation"/>
    <property type="evidence" value="ECO:0007669"/>
    <property type="project" value="UniProtKB-UniRule"/>
</dbReference>
<proteinExistence type="inferred from homology"/>
<evidence type="ECO:0000256" key="7">
    <source>
        <dbReference type="RuleBase" id="RU003934"/>
    </source>
</evidence>
<dbReference type="FunFam" id="3.30.70.330:FF:000001">
    <property type="entry name" value="50S ribosomal protein L23"/>
    <property type="match status" value="1"/>
</dbReference>
<evidence type="ECO:0000313" key="9">
    <source>
        <dbReference type="Proteomes" id="UP000214646"/>
    </source>
</evidence>
<comment type="subunit">
    <text evidence="6">Part of the 50S ribosomal subunit. Contacts protein L29, and trigger factor when it is bound to the ribosome.</text>
</comment>
<comment type="function">
    <text evidence="6">One of the early assembly proteins it binds 23S rRNA. One of the proteins that surrounds the polypeptide exit tunnel on the outside of the ribosome. Forms the main docking site for trigger factor binding to the ribosome.</text>
</comment>
<dbReference type="NCBIfam" id="NF004363">
    <property type="entry name" value="PRK05738.2-4"/>
    <property type="match status" value="1"/>
</dbReference>
<comment type="caution">
    <text evidence="8">The sequence shown here is derived from an EMBL/GenBank/DDBJ whole genome shotgun (WGS) entry which is preliminary data.</text>
</comment>
<dbReference type="GO" id="GO:0003735">
    <property type="term" value="F:structural constituent of ribosome"/>
    <property type="evidence" value="ECO:0007669"/>
    <property type="project" value="InterPro"/>
</dbReference>
<gene>
    <name evidence="6" type="primary">rplW</name>
    <name evidence="8" type="ORF">FRUB_08959</name>
</gene>
<dbReference type="PANTHER" id="PTHR11620">
    <property type="entry name" value="60S RIBOSOMAL PROTEIN L23A"/>
    <property type="match status" value="1"/>
</dbReference>
<accession>A0A225DGA5</accession>
<dbReference type="PROSITE" id="PS00050">
    <property type="entry name" value="RIBOSOMAL_L23"/>
    <property type="match status" value="1"/>
</dbReference>
<protein>
    <recommendedName>
        <fullName evidence="6">Large ribosomal subunit protein uL23</fullName>
    </recommendedName>
</protein>
<dbReference type="InterPro" id="IPR013025">
    <property type="entry name" value="Ribosomal_uL23-like"/>
</dbReference>
<dbReference type="InterPro" id="IPR012678">
    <property type="entry name" value="Ribosomal_uL23/eL15/eS24_sf"/>
</dbReference>
<sequence length="110" mass="12823">MRKLAARKPCVHGATGIELRPHQVVLRPLVTEKGTHQSTRYNSYTFMVNPLANKEQIKVAVEELFNVRVDKVRTQNRKGKKVRFRNIMSQQATWKKAIVTLNSEDRIEFF</sequence>
<dbReference type="AlphaFoldDB" id="A0A225DGA5"/>
<keyword evidence="2 6" id="KW-0699">rRNA-binding</keyword>
<dbReference type="GO" id="GO:0005840">
    <property type="term" value="C:ribosome"/>
    <property type="evidence" value="ECO:0007669"/>
    <property type="project" value="UniProtKB-KW"/>
</dbReference>
<dbReference type="HAMAP" id="MF_01369_B">
    <property type="entry name" value="Ribosomal_uL23_B"/>
    <property type="match status" value="1"/>
</dbReference>
<reference evidence="9" key="1">
    <citation type="submission" date="2017-06" db="EMBL/GenBank/DDBJ databases">
        <title>Genome analysis of Fimbriiglobus ruber SP5, the first member of the order Planctomycetales with confirmed chitinolytic capability.</title>
        <authorList>
            <person name="Ravin N.V."/>
            <person name="Rakitin A.L."/>
            <person name="Ivanova A.A."/>
            <person name="Beletsky A.V."/>
            <person name="Kulichevskaya I.S."/>
            <person name="Mardanov A.V."/>
            <person name="Dedysh S.N."/>
        </authorList>
    </citation>
    <scope>NUCLEOTIDE SEQUENCE [LARGE SCALE GENOMIC DNA]</scope>
    <source>
        <strain evidence="9">SP5</strain>
    </source>
</reference>
<dbReference type="InterPro" id="IPR012677">
    <property type="entry name" value="Nucleotide-bd_a/b_plait_sf"/>
</dbReference>
<dbReference type="InterPro" id="IPR001014">
    <property type="entry name" value="Ribosomal_uL23_CS"/>
</dbReference>
<organism evidence="8 9">
    <name type="scientific">Fimbriiglobus ruber</name>
    <dbReference type="NCBI Taxonomy" id="1908690"/>
    <lineage>
        <taxon>Bacteria</taxon>
        <taxon>Pseudomonadati</taxon>
        <taxon>Planctomycetota</taxon>
        <taxon>Planctomycetia</taxon>
        <taxon>Gemmatales</taxon>
        <taxon>Gemmataceae</taxon>
        <taxon>Fimbriiglobus</taxon>
    </lineage>
</organism>
<keyword evidence="4 6" id="KW-0689">Ribosomal protein</keyword>
<dbReference type="SUPFAM" id="SSF54189">
    <property type="entry name" value="Ribosomal proteins S24e, L23 and L15e"/>
    <property type="match status" value="1"/>
</dbReference>